<reference evidence="2" key="1">
    <citation type="journal article" date="2014" name="Int. J. Syst. Evol. Microbiol.">
        <title>Complete genome sequence of Corynebacterium casei LMG S-19264T (=DSM 44701T), isolated from a smear-ripened cheese.</title>
        <authorList>
            <consortium name="US DOE Joint Genome Institute (JGI-PGF)"/>
            <person name="Walter F."/>
            <person name="Albersmeier A."/>
            <person name="Kalinowski J."/>
            <person name="Ruckert C."/>
        </authorList>
    </citation>
    <scope>NUCLEOTIDE SEQUENCE</scope>
    <source>
        <strain evidence="2">NBRC 108769</strain>
    </source>
</reference>
<name>A0AA37WDK2_9BACT</name>
<reference evidence="2" key="2">
    <citation type="submission" date="2023-01" db="EMBL/GenBank/DDBJ databases">
        <title>Draft genome sequence of Portibacter lacus strain NBRC 108769.</title>
        <authorList>
            <person name="Sun Q."/>
            <person name="Mori K."/>
        </authorList>
    </citation>
    <scope>NUCLEOTIDE SEQUENCE</scope>
    <source>
        <strain evidence="2">NBRC 108769</strain>
    </source>
</reference>
<accession>A0AA37WDK2</accession>
<dbReference type="EMBL" id="BSOH01000003">
    <property type="protein sequence ID" value="GLR16137.1"/>
    <property type="molecule type" value="Genomic_DNA"/>
</dbReference>
<proteinExistence type="predicted"/>
<comment type="caution">
    <text evidence="2">The sequence shown here is derived from an EMBL/GenBank/DDBJ whole genome shotgun (WGS) entry which is preliminary data.</text>
</comment>
<evidence type="ECO:0000259" key="1">
    <source>
        <dbReference type="PROSITE" id="PS51549"/>
    </source>
</evidence>
<dbReference type="AlphaFoldDB" id="A0AA37WDK2"/>
<evidence type="ECO:0000313" key="3">
    <source>
        <dbReference type="Proteomes" id="UP001156666"/>
    </source>
</evidence>
<dbReference type="PROSITE" id="PS51549">
    <property type="entry name" value="DM13"/>
    <property type="match status" value="1"/>
</dbReference>
<sequence length="213" mass="22919">MLGACIGDDFVDDRVDPVLRITNSIDSLAIDSSYQFEFSYLNNVGQEEQIAAVWTSGSEEIISITDTGFATALAAGSSEIQASYEYEGGRAIDIIQVSVGGNTVETEITGKKGTVQTTSSYKLQGDFTLAEVGSDLQLNFGSDYEASTALPGLFVYLSNNPNTTADALEIQAVEVFAGAHSYTIPNVGIEDYRYVLYFCKPFNVKVGHGEIVE</sequence>
<keyword evidence="3" id="KW-1185">Reference proteome</keyword>
<dbReference type="Proteomes" id="UP001156666">
    <property type="component" value="Unassembled WGS sequence"/>
</dbReference>
<dbReference type="InterPro" id="IPR019545">
    <property type="entry name" value="DM13_domain"/>
</dbReference>
<organism evidence="2 3">
    <name type="scientific">Portibacter lacus</name>
    <dbReference type="NCBI Taxonomy" id="1099794"/>
    <lineage>
        <taxon>Bacteria</taxon>
        <taxon>Pseudomonadati</taxon>
        <taxon>Bacteroidota</taxon>
        <taxon>Saprospiria</taxon>
        <taxon>Saprospirales</taxon>
        <taxon>Haliscomenobacteraceae</taxon>
        <taxon>Portibacter</taxon>
    </lineage>
</organism>
<dbReference type="Gene3D" id="2.60.40.1080">
    <property type="match status" value="1"/>
</dbReference>
<feature type="domain" description="DM13" evidence="1">
    <location>
        <begin position="113"/>
        <end position="212"/>
    </location>
</feature>
<evidence type="ECO:0000313" key="2">
    <source>
        <dbReference type="EMBL" id="GLR16137.1"/>
    </source>
</evidence>
<gene>
    <name evidence="2" type="ORF">GCM10007940_07520</name>
</gene>
<protein>
    <recommendedName>
        <fullName evidence="1">DM13 domain-containing protein</fullName>
    </recommendedName>
</protein>